<name>A0AAV4N2B5_9ARAC</name>
<sequence>MRTTNCSNASCETHCSPRTRTKKNEACGAKGGKVRREMRGVQHASARGERSMVGGRGNQTADQQNVEGGFKFRGGGTVIGGPITPRSEVLSPLR</sequence>
<dbReference type="EMBL" id="BPLQ01001086">
    <property type="protein sequence ID" value="GIX78420.1"/>
    <property type="molecule type" value="Genomic_DNA"/>
</dbReference>
<feature type="compositionally biased region" description="Basic and acidic residues" evidence="1">
    <location>
        <begin position="34"/>
        <end position="50"/>
    </location>
</feature>
<accession>A0AAV4N2B5</accession>
<feature type="compositionally biased region" description="Polar residues" evidence="1">
    <location>
        <begin position="1"/>
        <end position="18"/>
    </location>
</feature>
<evidence type="ECO:0000313" key="2">
    <source>
        <dbReference type="EMBL" id="GIX78420.1"/>
    </source>
</evidence>
<dbReference type="AlphaFoldDB" id="A0AAV4N2B5"/>
<keyword evidence="3" id="KW-1185">Reference proteome</keyword>
<feature type="region of interest" description="Disordered" evidence="1">
    <location>
        <begin position="1"/>
        <end position="94"/>
    </location>
</feature>
<protein>
    <submittedName>
        <fullName evidence="2">Uncharacterized protein</fullName>
    </submittedName>
</protein>
<gene>
    <name evidence="2" type="ORF">CDAR_313771</name>
</gene>
<reference evidence="2 3" key="1">
    <citation type="submission" date="2021-06" db="EMBL/GenBank/DDBJ databases">
        <title>Caerostris darwini draft genome.</title>
        <authorList>
            <person name="Kono N."/>
            <person name="Arakawa K."/>
        </authorList>
    </citation>
    <scope>NUCLEOTIDE SEQUENCE [LARGE SCALE GENOMIC DNA]</scope>
</reference>
<organism evidence="2 3">
    <name type="scientific">Caerostris darwini</name>
    <dbReference type="NCBI Taxonomy" id="1538125"/>
    <lineage>
        <taxon>Eukaryota</taxon>
        <taxon>Metazoa</taxon>
        <taxon>Ecdysozoa</taxon>
        <taxon>Arthropoda</taxon>
        <taxon>Chelicerata</taxon>
        <taxon>Arachnida</taxon>
        <taxon>Araneae</taxon>
        <taxon>Araneomorphae</taxon>
        <taxon>Entelegynae</taxon>
        <taxon>Araneoidea</taxon>
        <taxon>Araneidae</taxon>
        <taxon>Caerostris</taxon>
    </lineage>
</organism>
<comment type="caution">
    <text evidence="2">The sequence shown here is derived from an EMBL/GenBank/DDBJ whole genome shotgun (WGS) entry which is preliminary data.</text>
</comment>
<evidence type="ECO:0000313" key="3">
    <source>
        <dbReference type="Proteomes" id="UP001054837"/>
    </source>
</evidence>
<proteinExistence type="predicted"/>
<evidence type="ECO:0000256" key="1">
    <source>
        <dbReference type="SAM" id="MobiDB-lite"/>
    </source>
</evidence>
<dbReference type="Proteomes" id="UP001054837">
    <property type="component" value="Unassembled WGS sequence"/>
</dbReference>